<dbReference type="Pfam" id="PF26125">
    <property type="entry name" value="AcrVA2-like"/>
    <property type="match status" value="1"/>
</dbReference>
<reference evidence="1 2" key="1">
    <citation type="submission" date="2018-06" db="EMBL/GenBank/DDBJ databases">
        <authorList>
            <consortium name="Pathogen Informatics"/>
            <person name="Doyle S."/>
        </authorList>
    </citation>
    <scope>NUCLEOTIDE SEQUENCE [LARGE SCALE GENOMIC DNA]</scope>
    <source>
        <strain evidence="1 2">NCTC5798</strain>
    </source>
</reference>
<proteinExistence type="predicted"/>
<gene>
    <name evidence="1" type="ORF">NCTC5798_06031</name>
</gene>
<dbReference type="Proteomes" id="UP000255534">
    <property type="component" value="Unassembled WGS sequence"/>
</dbReference>
<evidence type="ECO:0000313" key="2">
    <source>
        <dbReference type="Proteomes" id="UP000255534"/>
    </source>
</evidence>
<dbReference type="AlphaFoldDB" id="A0A379Y1L0"/>
<organism evidence="1 2">
    <name type="scientific">Salmonella enterica I</name>
    <dbReference type="NCBI Taxonomy" id="59201"/>
    <lineage>
        <taxon>Bacteria</taxon>
        <taxon>Pseudomonadati</taxon>
        <taxon>Pseudomonadota</taxon>
        <taxon>Gammaproteobacteria</taxon>
        <taxon>Enterobacterales</taxon>
        <taxon>Enterobacteriaceae</taxon>
        <taxon>Salmonella</taxon>
    </lineage>
</organism>
<protein>
    <submittedName>
        <fullName evidence="1">Uncharacterized protein</fullName>
    </submittedName>
</protein>
<evidence type="ECO:0000313" key="1">
    <source>
        <dbReference type="EMBL" id="SUI39590.1"/>
    </source>
</evidence>
<sequence length="339" mass="38500">MGGQTHPALAFARLVEGWSPGIFSKVDRWRETESSSPWQFMTFRQCRAWLSDWLKHNPAPKEGFLSPVLMKRFPPHIVYMTLAAWRTGKTLLHCDESLFRVLGETRQTDALSGDMLRHLPFWGFWLDFPADTVFAEGQGALMGAFFSLADHDSQTDALLALTIAQDPLSREHIPMGMEYLPLTSPVSVAISQQQEGVRGFWHAVLPVLFWLCSENSEWGKAGKPVRPAPRRVGKHQRFIPPDKPVQIFAGVRAGSALRQAPRVSEACTSGDSPSTSHRRLRPHVRKAHWQNYWKGRPTQGEEKSMLLKWKPPQIVNGKDDDSLEAVVRFLKETNKREKE</sequence>
<dbReference type="EMBL" id="UGXK01000002">
    <property type="protein sequence ID" value="SUI39590.1"/>
    <property type="molecule type" value="Genomic_DNA"/>
</dbReference>
<dbReference type="CDD" id="cd22987">
    <property type="entry name" value="AcrVA2-like"/>
    <property type="match status" value="1"/>
</dbReference>
<accession>A0A379Y1L0</accession>
<dbReference type="InterPro" id="IPR058915">
    <property type="entry name" value="AcrVA2-like"/>
</dbReference>
<name>A0A379Y1L0_SALET</name>